<evidence type="ECO:0000313" key="2">
    <source>
        <dbReference type="Proteomes" id="UP000321424"/>
    </source>
</evidence>
<gene>
    <name evidence="1" type="ORF">NN4_74830</name>
</gene>
<accession>A0A511MQU1</accession>
<evidence type="ECO:0000313" key="1">
    <source>
        <dbReference type="EMBL" id="GEM42964.1"/>
    </source>
</evidence>
<sequence>MSIDMVVSLDVSKVAGNGRAGFGRALQPCEVVRRRREAGLRFVEAGLVAVACATQASQVTFFAVAVETANKMGVALRGGEWAREPAVVLVEPDVIAAIAAHAWLVGCHIGPRWSRRRCCEAGGRTGATNPPVETGRRVARAGTPVLQQ</sequence>
<organism evidence="1 2">
    <name type="scientific">Nocardia ninae NBRC 108245</name>
    <dbReference type="NCBI Taxonomy" id="1210091"/>
    <lineage>
        <taxon>Bacteria</taxon>
        <taxon>Bacillati</taxon>
        <taxon>Actinomycetota</taxon>
        <taxon>Actinomycetes</taxon>
        <taxon>Mycobacteriales</taxon>
        <taxon>Nocardiaceae</taxon>
        <taxon>Nocardia</taxon>
    </lineage>
</organism>
<reference evidence="1 2" key="1">
    <citation type="submission" date="2019-07" db="EMBL/GenBank/DDBJ databases">
        <title>Whole genome shotgun sequence of Nocardia ninae NBRC 108245.</title>
        <authorList>
            <person name="Hosoyama A."/>
            <person name="Uohara A."/>
            <person name="Ohji S."/>
            <person name="Ichikawa N."/>
        </authorList>
    </citation>
    <scope>NUCLEOTIDE SEQUENCE [LARGE SCALE GENOMIC DNA]</scope>
    <source>
        <strain evidence="1 2">NBRC 108245</strain>
    </source>
</reference>
<comment type="caution">
    <text evidence="1">The sequence shown here is derived from an EMBL/GenBank/DDBJ whole genome shotgun (WGS) entry which is preliminary data.</text>
</comment>
<proteinExistence type="predicted"/>
<dbReference type="AlphaFoldDB" id="A0A511MQU1"/>
<dbReference type="Proteomes" id="UP000321424">
    <property type="component" value="Unassembled WGS sequence"/>
</dbReference>
<keyword evidence="2" id="KW-1185">Reference proteome</keyword>
<protein>
    <submittedName>
        <fullName evidence="1">Uncharacterized protein</fullName>
    </submittedName>
</protein>
<name>A0A511MQU1_9NOCA</name>
<dbReference type="EMBL" id="BJXA01000082">
    <property type="protein sequence ID" value="GEM42964.1"/>
    <property type="molecule type" value="Genomic_DNA"/>
</dbReference>